<evidence type="ECO:0000313" key="1">
    <source>
        <dbReference type="EMBL" id="CAG6447141.1"/>
    </source>
</evidence>
<dbReference type="AlphaFoldDB" id="A0A8D8A2Q2"/>
<dbReference type="EMBL" id="HBUE01008457">
    <property type="protein sequence ID" value="CAG6447141.1"/>
    <property type="molecule type" value="Transcribed_RNA"/>
</dbReference>
<accession>A0A8D8A2Q2</accession>
<reference evidence="1" key="1">
    <citation type="submission" date="2021-05" db="EMBL/GenBank/DDBJ databases">
        <authorList>
            <person name="Alioto T."/>
            <person name="Alioto T."/>
            <person name="Gomez Garrido J."/>
        </authorList>
    </citation>
    <scope>NUCLEOTIDE SEQUENCE</scope>
</reference>
<organism evidence="1">
    <name type="scientific">Culex pipiens</name>
    <name type="common">House mosquito</name>
    <dbReference type="NCBI Taxonomy" id="7175"/>
    <lineage>
        <taxon>Eukaryota</taxon>
        <taxon>Metazoa</taxon>
        <taxon>Ecdysozoa</taxon>
        <taxon>Arthropoda</taxon>
        <taxon>Hexapoda</taxon>
        <taxon>Insecta</taxon>
        <taxon>Pterygota</taxon>
        <taxon>Neoptera</taxon>
        <taxon>Endopterygota</taxon>
        <taxon>Diptera</taxon>
        <taxon>Nematocera</taxon>
        <taxon>Culicoidea</taxon>
        <taxon>Culicidae</taxon>
        <taxon>Culicinae</taxon>
        <taxon>Culicini</taxon>
        <taxon>Culex</taxon>
        <taxon>Culex</taxon>
    </lineage>
</organism>
<sequence length="109" mass="12473">MLQIPPQLTYSHSLKHQLQRAELPQGQILRSQHQQLHPRQPLLHAVGILCHDAVCKRFQLMPFGLLLGIRERPHDSFLTADPMQMFGEFLEGRLQLGAVSKLFEQISQG</sequence>
<protein>
    <submittedName>
        <fullName evidence="1">(northern house mosquito) hypothetical protein</fullName>
    </submittedName>
</protein>
<proteinExistence type="predicted"/>
<name>A0A8D8A2Q2_CULPI</name>